<organismHost>
    <name type="scientific">Bacillus subtilis</name>
    <dbReference type="NCBI Taxonomy" id="1423"/>
</organismHost>
<evidence type="ECO:0000313" key="1">
    <source>
        <dbReference type="EMBL" id="CAC21527.1"/>
    </source>
</evidence>
<evidence type="ECO:0000313" key="2">
    <source>
        <dbReference type="Proteomes" id="UP000002580"/>
    </source>
</evidence>
<dbReference type="EMBL" id="X96987">
    <property type="protein sequence ID" value="CAC21527.1"/>
    <property type="molecule type" value="Genomic_DNA"/>
</dbReference>
<reference evidence="1 2" key="1">
    <citation type="journal article" date="1996" name="J. Biol. Chem.">
        <title>Activation of replication origins in phi29-related phages requires the recognition of initiation proteins to specific nucleoprotein complexes.</title>
        <authorList>
            <person name="Freire R."/>
            <person name="Serrano M."/>
            <person name="Salas M."/>
            <person name="Hermoso J."/>
        </authorList>
    </citation>
    <scope>NUCLEOTIDE SEQUENCE [LARGE SCALE GENOMIC DNA]</scope>
</reference>
<keyword evidence="2" id="KW-1185">Reference proteome</keyword>
<dbReference type="Pfam" id="PF17548">
    <property type="entry name" value="p6"/>
    <property type="match status" value="1"/>
</dbReference>
<dbReference type="GO" id="GO:0003677">
    <property type="term" value="F:DNA binding"/>
    <property type="evidence" value="ECO:0007669"/>
    <property type="project" value="InterPro"/>
</dbReference>
<protein>
    <submittedName>
        <fullName evidence="1">DBP</fullName>
    </submittedName>
</protein>
<dbReference type="RefSeq" id="NP_073689.1">
    <property type="nucleotide sequence ID" value="NC_002649.1"/>
</dbReference>
<reference evidence="1 2" key="3">
    <citation type="journal article" date="1999" name="J. Mol. Biol.">
        <title>The switch from early to late transcription in phage GA-1: characterization of the regulatory protein p4G.</title>
        <authorList>
            <person name="Horcajadas J.A."/>
            <person name="Monsalve M."/>
            <person name="Rojo F."/>
            <person name="Salas M."/>
        </authorList>
    </citation>
    <scope>NUCLEOTIDE SEQUENCE [LARGE SCALE GENOMIC DNA]</scope>
</reference>
<reference evidence="1 2" key="4">
    <citation type="journal article" date="2000" name="Nucleic Acids Res.">
        <title>Differential functional behavior of viral phi29, Nf and GA-1 SSB proteins.</title>
        <authorList>
            <person name="Gascon I."/>
            <person name="Lazaro J.M."/>
            <person name="Salas M."/>
        </authorList>
    </citation>
    <scope>NUCLEOTIDE SEQUENCE [LARGE SCALE GENOMIC DNA]</scope>
</reference>
<dbReference type="GeneID" id="919905"/>
<dbReference type="Proteomes" id="UP000002580">
    <property type="component" value="Segment"/>
</dbReference>
<dbReference type="KEGG" id="vg:919905"/>
<gene>
    <name evidence="1" type="primary">gene 6</name>
</gene>
<sequence>MKKTISRTIPTTTAKFAKVEKVDGQIIAVENEQTLLGNLTIEEAQKELSKQHGSVTVLSVETHAKLYEASVLDFIDLAEVHGTVTESDEDLEV</sequence>
<accession>Q9XJP5</accession>
<name>Q9XJP5_BPGA1</name>
<proteinExistence type="predicted"/>
<dbReference type="InterPro" id="IPR035188">
    <property type="entry name" value="Histone-like_p6"/>
</dbReference>
<reference evidence="1 2" key="2">
    <citation type="journal article" date="1996" name="J. Mol. Biol.">
        <title>Functional characterization of the genes coding for the terminal protein and DNA polymerase from bacteriophage GA-1. Evidence for a sliding-back mechanism during protein-primed GA-1 DNA replication.</title>
        <authorList>
            <person name="Illana B."/>
            <person name="Blanco L."/>
            <person name="Salas M."/>
        </authorList>
    </citation>
    <scope>NUCLEOTIDE SEQUENCE [LARGE SCALE GENOMIC DNA]</scope>
</reference>
<organism evidence="1 2">
    <name type="scientific">Bacillus phage GA-1</name>
    <name type="common">Bacteriophage GA-1</name>
    <dbReference type="NCBI Taxonomy" id="2679898"/>
    <lineage>
        <taxon>Viruses</taxon>
        <taxon>Duplodnaviria</taxon>
        <taxon>Heunggongvirae</taxon>
        <taxon>Uroviricota</taxon>
        <taxon>Caudoviricetes</taxon>
        <taxon>Salasmaviridae</taxon>
        <taxon>Tatarstanvirinae</taxon>
        <taxon>Gaunavirus</taxon>
        <taxon>Gaunavirus GA1</taxon>
    </lineage>
</organism>